<dbReference type="InterPro" id="IPR019734">
    <property type="entry name" value="TPR_rpt"/>
</dbReference>
<sequence>MSIQEHVDKLYLFRDHYFDNHKPESAEQKIEDLRLELSKTLNLLDDTGDASTASDKVQRELMKARALNVLPDFNPEALEILTKLVKFHPKLVQAWNELGLCFWKKGDMKAAKSCFESALREEKNAESLRNLSMILRQLGQSPEEKLSKMHESLDKAREAVNLNIQDGKSWYVLGNAYLSLYFTTDQDPNLLKQCLSSYNQAFTDDSVKCNPDLYYNWAMALKYDESYRTAIENMEKALKYDPLWTEAKEQLDSLVKHLENIQLMITKKGKIKARRIKDMLSSLKKEHDGCSIDEKFVNKEGKPVILQRCKFAELQVGLNVGKLLRGKVVCHVYYTDSPAFTFCMIDDDENCFAVNVYNMVQGKGVIIGDSVAIFQPFVQHFNFTYKEKAFSFSSVRVNNPLQLEVNKKKLGSEVMAPPRLSVTLKSD</sequence>
<feature type="repeat" description="TPR" evidence="1">
    <location>
        <begin position="92"/>
        <end position="125"/>
    </location>
</feature>
<gene>
    <name evidence="3" type="ORF">JTE90_000216</name>
</gene>
<evidence type="ECO:0000256" key="1">
    <source>
        <dbReference type="PROSITE-ProRule" id="PRU00339"/>
    </source>
</evidence>
<dbReference type="InterPro" id="IPR032076">
    <property type="entry name" value="TTC5_OB"/>
</dbReference>
<feature type="domain" description="Tetratricopeptide repeat protein 5 OB fold" evidence="2">
    <location>
        <begin position="306"/>
        <end position="417"/>
    </location>
</feature>
<evidence type="ECO:0000313" key="3">
    <source>
        <dbReference type="EMBL" id="KAG8193579.1"/>
    </source>
</evidence>
<dbReference type="Gene3D" id="2.40.50.550">
    <property type="match status" value="1"/>
</dbReference>
<dbReference type="Proteomes" id="UP000827092">
    <property type="component" value="Unassembled WGS sequence"/>
</dbReference>
<dbReference type="Pfam" id="PF13181">
    <property type="entry name" value="TPR_8"/>
    <property type="match status" value="2"/>
</dbReference>
<dbReference type="Pfam" id="PF16669">
    <property type="entry name" value="TTC5_OB"/>
    <property type="match status" value="1"/>
</dbReference>
<dbReference type="AlphaFoldDB" id="A0AAV6VAE9"/>
<keyword evidence="1" id="KW-0802">TPR repeat</keyword>
<evidence type="ECO:0000259" key="2">
    <source>
        <dbReference type="Pfam" id="PF16669"/>
    </source>
</evidence>
<dbReference type="SUPFAM" id="SSF48452">
    <property type="entry name" value="TPR-like"/>
    <property type="match status" value="1"/>
</dbReference>
<accession>A0AAV6VAE9</accession>
<comment type="caution">
    <text evidence="3">The sequence shown here is derived from an EMBL/GenBank/DDBJ whole genome shotgun (WGS) entry which is preliminary data.</text>
</comment>
<keyword evidence="4" id="KW-1185">Reference proteome</keyword>
<protein>
    <recommendedName>
        <fullName evidence="2">Tetratricopeptide repeat protein 5 OB fold domain-containing protein</fullName>
    </recommendedName>
</protein>
<dbReference type="SMART" id="SM00028">
    <property type="entry name" value="TPR"/>
    <property type="match status" value="2"/>
</dbReference>
<dbReference type="InterPro" id="IPR038645">
    <property type="entry name" value="TTC5_OB_sf"/>
</dbReference>
<dbReference type="InterPro" id="IPR011990">
    <property type="entry name" value="TPR-like_helical_dom_sf"/>
</dbReference>
<name>A0AAV6VAE9_9ARAC</name>
<organism evidence="3 4">
    <name type="scientific">Oedothorax gibbosus</name>
    <dbReference type="NCBI Taxonomy" id="931172"/>
    <lineage>
        <taxon>Eukaryota</taxon>
        <taxon>Metazoa</taxon>
        <taxon>Ecdysozoa</taxon>
        <taxon>Arthropoda</taxon>
        <taxon>Chelicerata</taxon>
        <taxon>Arachnida</taxon>
        <taxon>Araneae</taxon>
        <taxon>Araneomorphae</taxon>
        <taxon>Entelegynae</taxon>
        <taxon>Araneoidea</taxon>
        <taxon>Linyphiidae</taxon>
        <taxon>Erigoninae</taxon>
        <taxon>Oedothorax</taxon>
    </lineage>
</organism>
<dbReference type="Gene3D" id="1.25.40.10">
    <property type="entry name" value="Tetratricopeptide repeat domain"/>
    <property type="match status" value="1"/>
</dbReference>
<proteinExistence type="predicted"/>
<reference evidence="3 4" key="1">
    <citation type="journal article" date="2022" name="Nat. Ecol. Evol.">
        <title>A masculinizing supergene underlies an exaggerated male reproductive morph in a spider.</title>
        <authorList>
            <person name="Hendrickx F."/>
            <person name="De Corte Z."/>
            <person name="Sonet G."/>
            <person name="Van Belleghem S.M."/>
            <person name="Kostlbacher S."/>
            <person name="Vangestel C."/>
        </authorList>
    </citation>
    <scope>NUCLEOTIDE SEQUENCE [LARGE SCALE GENOMIC DNA]</scope>
    <source>
        <strain evidence="3">W744_W776</strain>
    </source>
</reference>
<evidence type="ECO:0000313" key="4">
    <source>
        <dbReference type="Proteomes" id="UP000827092"/>
    </source>
</evidence>
<dbReference type="PROSITE" id="PS50005">
    <property type="entry name" value="TPR"/>
    <property type="match status" value="1"/>
</dbReference>
<dbReference type="EMBL" id="JAFNEN010000118">
    <property type="protein sequence ID" value="KAG8193579.1"/>
    <property type="molecule type" value="Genomic_DNA"/>
</dbReference>